<accession>A0ABT6TAF4</accession>
<feature type="domain" description="SLH" evidence="1">
    <location>
        <begin position="16"/>
        <end position="71"/>
    </location>
</feature>
<organism evidence="2 3">
    <name type="scientific">Cohnella hashimotonis</name>
    <dbReference type="NCBI Taxonomy" id="2826895"/>
    <lineage>
        <taxon>Bacteria</taxon>
        <taxon>Bacillati</taxon>
        <taxon>Bacillota</taxon>
        <taxon>Bacilli</taxon>
        <taxon>Bacillales</taxon>
        <taxon>Paenibacillaceae</taxon>
        <taxon>Cohnella</taxon>
    </lineage>
</organism>
<protein>
    <submittedName>
        <fullName evidence="2">S-layer homology domain-containing protein</fullName>
    </submittedName>
</protein>
<comment type="caution">
    <text evidence="2">The sequence shown here is derived from an EMBL/GenBank/DDBJ whole genome shotgun (WGS) entry which is preliminary data.</text>
</comment>
<dbReference type="Pfam" id="PF00395">
    <property type="entry name" value="SLH"/>
    <property type="match status" value="1"/>
</dbReference>
<keyword evidence="3" id="KW-1185">Reference proteome</keyword>
<proteinExistence type="predicted"/>
<evidence type="ECO:0000313" key="3">
    <source>
        <dbReference type="Proteomes" id="UP001161691"/>
    </source>
</evidence>
<dbReference type="Proteomes" id="UP001161691">
    <property type="component" value="Unassembled WGS sequence"/>
</dbReference>
<reference evidence="2" key="1">
    <citation type="submission" date="2023-04" db="EMBL/GenBank/DDBJ databases">
        <title>Comparative genomic analysis of Cohnella hashimotonis sp. nov., isolated from the International Space Station.</title>
        <authorList>
            <person name="Venkateswaran K."/>
            <person name="Simpson A."/>
        </authorList>
    </citation>
    <scope>NUCLEOTIDE SEQUENCE</scope>
    <source>
        <strain evidence="2">F6_2S_P_1</strain>
    </source>
</reference>
<name>A0ABT6TAF4_9BACL</name>
<dbReference type="PROSITE" id="PS51272">
    <property type="entry name" value="SLH"/>
    <property type="match status" value="1"/>
</dbReference>
<dbReference type="RefSeq" id="WP_282906852.1">
    <property type="nucleotide sequence ID" value="NZ_JAGRPV010000001.1"/>
</dbReference>
<dbReference type="EMBL" id="JAGRPV010000001">
    <property type="protein sequence ID" value="MDI4643806.1"/>
    <property type="molecule type" value="Genomic_DNA"/>
</dbReference>
<evidence type="ECO:0000313" key="2">
    <source>
        <dbReference type="EMBL" id="MDI4643806.1"/>
    </source>
</evidence>
<evidence type="ECO:0000259" key="1">
    <source>
        <dbReference type="PROSITE" id="PS51272"/>
    </source>
</evidence>
<sequence length="71" mass="7304">MPTTDRTTTVEVTGAGASFADTDRIAAWAAPYVAEASSLGLLSGRSAGQFAPQGVTTRAEAAQSVYNLLQK</sequence>
<gene>
    <name evidence="2" type="ORF">KB449_02495</name>
</gene>
<dbReference type="InterPro" id="IPR001119">
    <property type="entry name" value="SLH_dom"/>
</dbReference>